<dbReference type="GeneID" id="92050909"/>
<proteinExistence type="predicted"/>
<dbReference type="InterPro" id="IPR032675">
    <property type="entry name" value="LRR_dom_sf"/>
</dbReference>
<gene>
    <name evidence="1" type="ORF">PG997_013535</name>
</gene>
<sequence length="563" mass="62880">MSALGRISKAFYPIVMPRLFKRIYVEDGRVLRPDLDNRECYPDLPGMIRLLKPHLTNAQRKQLMDEGEYEDPTNEDPDVSNEWRPTGLGDFERPPCCNHVRQLIVGDCDGGEHDEETYVGRFTEEASRNWDHLEFVEVHQMTATLAENIAVCKNLKALKLCGPNNSWPSPRLYAEYAPLAIVKGLEHLTVNNFSAGIPCEILRSILGNSAATLRGLEMLLRPEGNLAFMFKKLVLPNLQSVGLGFQWDPDEKDMLDSLFTAVDFPKLTKLALYIPTVGISGRLTKVFRAMPEDVQPKLRTLVIEMFTSPADEGPEAKWRAAMSFISSFHTLTTLEIPNNVYHELAILAHKGLETLDISYSGTPSGFKCMLQSAETIRCIVSALPRLRVLKIAPEEGQMLLTSKQQAEAAKALANCANLESLTIIRGVSLPNAVLPAFLAHRSQPRDGVSRSGEFVWEEHYRLKRISNGRNVWEISSQPGTGTSQVEGLTNGQVGEARREVFVRDISGRVGGCDSAESELRRFEWIEAVAKDTSWVANQGRPPRLSGIDEDWESYIPTQDTASL</sequence>
<evidence type="ECO:0000313" key="2">
    <source>
        <dbReference type="Proteomes" id="UP001433268"/>
    </source>
</evidence>
<organism evidence="1 2">
    <name type="scientific">Apiospora hydei</name>
    <dbReference type="NCBI Taxonomy" id="1337664"/>
    <lineage>
        <taxon>Eukaryota</taxon>
        <taxon>Fungi</taxon>
        <taxon>Dikarya</taxon>
        <taxon>Ascomycota</taxon>
        <taxon>Pezizomycotina</taxon>
        <taxon>Sordariomycetes</taxon>
        <taxon>Xylariomycetidae</taxon>
        <taxon>Amphisphaeriales</taxon>
        <taxon>Apiosporaceae</taxon>
        <taxon>Apiospora</taxon>
    </lineage>
</organism>
<protein>
    <submittedName>
        <fullName evidence="1">Uncharacterized protein</fullName>
    </submittedName>
</protein>
<dbReference type="SUPFAM" id="SSF52047">
    <property type="entry name" value="RNI-like"/>
    <property type="match status" value="1"/>
</dbReference>
<keyword evidence="2" id="KW-1185">Reference proteome</keyword>
<accession>A0ABR1V6H6</accession>
<name>A0ABR1V6H6_9PEZI</name>
<dbReference type="Proteomes" id="UP001433268">
    <property type="component" value="Unassembled WGS sequence"/>
</dbReference>
<dbReference type="RefSeq" id="XP_066663541.1">
    <property type="nucleotide sequence ID" value="XM_066817849.1"/>
</dbReference>
<comment type="caution">
    <text evidence="1">The sequence shown here is derived from an EMBL/GenBank/DDBJ whole genome shotgun (WGS) entry which is preliminary data.</text>
</comment>
<dbReference type="EMBL" id="JAQQWN010000009">
    <property type="protein sequence ID" value="KAK8066788.1"/>
    <property type="molecule type" value="Genomic_DNA"/>
</dbReference>
<dbReference type="Gene3D" id="3.80.10.10">
    <property type="entry name" value="Ribonuclease Inhibitor"/>
    <property type="match status" value="1"/>
</dbReference>
<reference evidence="1 2" key="1">
    <citation type="submission" date="2023-01" db="EMBL/GenBank/DDBJ databases">
        <title>Analysis of 21 Apiospora genomes using comparative genomics revels a genus with tremendous synthesis potential of carbohydrate active enzymes and secondary metabolites.</title>
        <authorList>
            <person name="Sorensen T."/>
        </authorList>
    </citation>
    <scope>NUCLEOTIDE SEQUENCE [LARGE SCALE GENOMIC DNA]</scope>
    <source>
        <strain evidence="1 2">CBS 114990</strain>
    </source>
</reference>
<evidence type="ECO:0000313" key="1">
    <source>
        <dbReference type="EMBL" id="KAK8066788.1"/>
    </source>
</evidence>